<evidence type="ECO:0000256" key="9">
    <source>
        <dbReference type="HAMAP-Rule" id="MF_01464"/>
    </source>
</evidence>
<evidence type="ECO:0000256" key="6">
    <source>
        <dbReference type="ARBA" id="ARBA00022989"/>
    </source>
</evidence>
<dbReference type="Gene3D" id="1.20.1640.10">
    <property type="entry name" value="Multidrug efflux transporter AcrB transmembrane domain"/>
    <property type="match status" value="1"/>
</dbReference>
<accession>A0A7C3MJU9</accession>
<dbReference type="PANTHER" id="PTHR30081:SF8">
    <property type="entry name" value="PROTEIN TRANSLOCASE SUBUNIT SECF"/>
    <property type="match status" value="1"/>
</dbReference>
<evidence type="ECO:0000256" key="3">
    <source>
        <dbReference type="ARBA" id="ARBA00022475"/>
    </source>
</evidence>
<feature type="transmembrane region" description="Helical" evidence="9">
    <location>
        <begin position="12"/>
        <end position="32"/>
    </location>
</feature>
<comment type="function">
    <text evidence="9">Part of the Sec protein translocase complex. Interacts with the SecYEG preprotein conducting channel. SecDF uses the proton motive force (PMF) to complete protein translocation after the ATP-dependent function of SecA.</text>
</comment>
<name>A0A7C3MJU9_DICTH</name>
<dbReference type="AlphaFoldDB" id="A0A7C3MJU9"/>
<dbReference type="InterPro" id="IPR005665">
    <property type="entry name" value="SecF_bac"/>
</dbReference>
<dbReference type="GO" id="GO:0043952">
    <property type="term" value="P:protein transport by the Sec complex"/>
    <property type="evidence" value="ECO:0007669"/>
    <property type="project" value="UniProtKB-UniRule"/>
</dbReference>
<comment type="subunit">
    <text evidence="9">Forms a complex with SecD. Part of the essential Sec protein translocation apparatus which comprises SecA, SecYEG and auxiliary proteins SecDF. Other proteins may also be involved.</text>
</comment>
<feature type="transmembrane region" description="Helical" evidence="9">
    <location>
        <begin position="259"/>
        <end position="283"/>
    </location>
</feature>
<evidence type="ECO:0000256" key="1">
    <source>
        <dbReference type="ARBA" id="ARBA00004651"/>
    </source>
</evidence>
<organism evidence="11">
    <name type="scientific">Dictyoglomus thermophilum</name>
    <dbReference type="NCBI Taxonomy" id="14"/>
    <lineage>
        <taxon>Bacteria</taxon>
        <taxon>Pseudomonadati</taxon>
        <taxon>Dictyoglomota</taxon>
        <taxon>Dictyoglomia</taxon>
        <taxon>Dictyoglomales</taxon>
        <taxon>Dictyoglomaceae</taxon>
        <taxon>Dictyoglomus</taxon>
    </lineage>
</organism>
<dbReference type="GO" id="GO:0015450">
    <property type="term" value="F:protein-transporting ATPase activity"/>
    <property type="evidence" value="ECO:0007669"/>
    <property type="project" value="InterPro"/>
</dbReference>
<dbReference type="GO" id="GO:0005886">
    <property type="term" value="C:plasma membrane"/>
    <property type="evidence" value="ECO:0007669"/>
    <property type="project" value="UniProtKB-SubCell"/>
</dbReference>
<keyword evidence="4 9" id="KW-0812">Transmembrane</keyword>
<feature type="transmembrane region" description="Helical" evidence="9">
    <location>
        <begin position="132"/>
        <end position="149"/>
    </location>
</feature>
<dbReference type="InterPro" id="IPR055344">
    <property type="entry name" value="SecD_SecF_C_bact"/>
</dbReference>
<evidence type="ECO:0000256" key="7">
    <source>
        <dbReference type="ARBA" id="ARBA00023010"/>
    </source>
</evidence>
<keyword evidence="7 9" id="KW-0811">Translocation</keyword>
<dbReference type="NCBIfam" id="TIGR00966">
    <property type="entry name" value="transloc_SecF"/>
    <property type="match status" value="1"/>
</dbReference>
<sequence>MKREINFLGKNVRRFFLIMSLIFIIVGMVFFFTKGLNYSIDFQSGSVIYYKLSSPLSSDQISKIRNIAKSLYDKATVQTGSEGKEIWIRTKFLNEEDVKKLSSEIEKVLGKYEGRELTTIEPTISKELREKAILASILAIIIMLVYITIRFRFDFAISAIVSEAFVLLATISLFSIFQWEVSPSFIAAILTLLGYAINDNIIIFDRIRENMKQNPKENFTTLANKSINQTLARTIYTVLTTLLAITPFLIWGGSVLRSFIIALYFGIIIGTYSTIYIATSLLCEWKDIHSS</sequence>
<dbReference type="Pfam" id="PF02355">
    <property type="entry name" value="SecD_SecF_C"/>
    <property type="match status" value="1"/>
</dbReference>
<dbReference type="InterPro" id="IPR048634">
    <property type="entry name" value="SecD_SecF_C"/>
</dbReference>
<dbReference type="EMBL" id="DTIN01000014">
    <property type="protein sequence ID" value="HFX13349.1"/>
    <property type="molecule type" value="Genomic_DNA"/>
</dbReference>
<dbReference type="SUPFAM" id="SSF82866">
    <property type="entry name" value="Multidrug efflux transporter AcrB transmembrane domain"/>
    <property type="match status" value="1"/>
</dbReference>
<evidence type="ECO:0000256" key="5">
    <source>
        <dbReference type="ARBA" id="ARBA00022927"/>
    </source>
</evidence>
<dbReference type="InterPro" id="IPR022813">
    <property type="entry name" value="SecD/SecF_arch_bac"/>
</dbReference>
<evidence type="ECO:0000256" key="2">
    <source>
        <dbReference type="ARBA" id="ARBA00022448"/>
    </source>
</evidence>
<dbReference type="PRINTS" id="PR01755">
    <property type="entry name" value="SECFTRNLCASE"/>
</dbReference>
<comment type="caution">
    <text evidence="11">The sequence shown here is derived from an EMBL/GenBank/DDBJ whole genome shotgun (WGS) entry which is preliminary data.</text>
</comment>
<dbReference type="PANTHER" id="PTHR30081">
    <property type="entry name" value="PROTEIN-EXPORT MEMBRANE PROTEIN SEC"/>
    <property type="match status" value="1"/>
</dbReference>
<gene>
    <name evidence="9 11" type="primary">secF</name>
    <name evidence="11" type="ORF">ENW00_04200</name>
</gene>
<feature type="transmembrane region" description="Helical" evidence="9">
    <location>
        <begin position="234"/>
        <end position="253"/>
    </location>
</feature>
<dbReference type="HAMAP" id="MF_01464_B">
    <property type="entry name" value="SecF_B"/>
    <property type="match status" value="1"/>
</dbReference>
<evidence type="ECO:0000256" key="8">
    <source>
        <dbReference type="ARBA" id="ARBA00023136"/>
    </source>
</evidence>
<dbReference type="Pfam" id="PF07549">
    <property type="entry name" value="Sec_GG"/>
    <property type="match status" value="1"/>
</dbReference>
<evidence type="ECO:0000259" key="10">
    <source>
        <dbReference type="Pfam" id="PF02355"/>
    </source>
</evidence>
<feature type="transmembrane region" description="Helical" evidence="9">
    <location>
        <begin position="156"/>
        <end position="179"/>
    </location>
</feature>
<keyword evidence="5 9" id="KW-0653">Protein transport</keyword>
<keyword evidence="2 9" id="KW-0813">Transport</keyword>
<keyword evidence="6 9" id="KW-1133">Transmembrane helix</keyword>
<dbReference type="GO" id="GO:0006605">
    <property type="term" value="P:protein targeting"/>
    <property type="evidence" value="ECO:0007669"/>
    <property type="project" value="UniProtKB-UniRule"/>
</dbReference>
<feature type="domain" description="Protein export membrane protein SecD/SecF C-terminal" evidence="10">
    <location>
        <begin position="105"/>
        <end position="286"/>
    </location>
</feature>
<protein>
    <recommendedName>
        <fullName evidence="9">Protein-export membrane protein SecF</fullName>
    </recommendedName>
</protein>
<comment type="similarity">
    <text evidence="9">Belongs to the SecD/SecF family. SecF subfamily.</text>
</comment>
<dbReference type="GO" id="GO:0065002">
    <property type="term" value="P:intracellular protein transmembrane transport"/>
    <property type="evidence" value="ECO:0007669"/>
    <property type="project" value="UniProtKB-UniRule"/>
</dbReference>
<dbReference type="InterPro" id="IPR022645">
    <property type="entry name" value="SecD/SecF_bac"/>
</dbReference>
<dbReference type="NCBIfam" id="TIGR00916">
    <property type="entry name" value="2A0604s01"/>
    <property type="match status" value="1"/>
</dbReference>
<evidence type="ECO:0000256" key="4">
    <source>
        <dbReference type="ARBA" id="ARBA00022692"/>
    </source>
</evidence>
<keyword evidence="8 9" id="KW-0472">Membrane</keyword>
<dbReference type="InterPro" id="IPR022646">
    <property type="entry name" value="SecD/SecF_CS"/>
</dbReference>
<reference evidence="11" key="1">
    <citation type="journal article" date="2020" name="mSystems">
        <title>Genome- and Community-Level Interaction Insights into Carbon Utilization and Element Cycling Functions of Hydrothermarchaeota in Hydrothermal Sediment.</title>
        <authorList>
            <person name="Zhou Z."/>
            <person name="Liu Y."/>
            <person name="Xu W."/>
            <person name="Pan J."/>
            <person name="Luo Z.H."/>
            <person name="Li M."/>
        </authorList>
    </citation>
    <scope>NUCLEOTIDE SEQUENCE [LARGE SCALE GENOMIC DNA]</scope>
    <source>
        <strain evidence="11">SpSt-81</strain>
    </source>
</reference>
<feature type="transmembrane region" description="Helical" evidence="9">
    <location>
        <begin position="185"/>
        <end position="204"/>
    </location>
</feature>
<keyword evidence="3 9" id="KW-1003">Cell membrane</keyword>
<proteinExistence type="inferred from homology"/>
<comment type="subcellular location">
    <subcellularLocation>
        <location evidence="1 9">Cell membrane</location>
        <topology evidence="1 9">Multi-pass membrane protein</topology>
    </subcellularLocation>
</comment>
<evidence type="ECO:0000313" key="11">
    <source>
        <dbReference type="EMBL" id="HFX13349.1"/>
    </source>
</evidence>